<sequence>CQNVSCSADYKNYQIFGGCTPTQHCRRCVKDGLVSQEEVAALRRLLVNGMKYGGSSGGASILDLHSGALSKGKQFINIYKSLEPEEISEIFTKNDVAVYRDVKNRIHNSIVDEFGLNGEKLYLTNPTFFSRMNSTPAQTQHDEYWHSHVDKIQYGSFDYTSLLYLSTHGSDFHGGEFVFDGRGKVVEPREGRVSFFTSGSENPHHVNRVTSGERFAVTISFTCDPRKAIQDPMV</sequence>
<evidence type="ECO:0000256" key="1">
    <source>
        <dbReference type="ARBA" id="ARBA00001961"/>
    </source>
</evidence>
<evidence type="ECO:0000256" key="5">
    <source>
        <dbReference type="ARBA" id="ARBA00023004"/>
    </source>
</evidence>
<reference evidence="7" key="2">
    <citation type="submission" date="2025-08" db="UniProtKB">
        <authorList>
            <consortium name="Ensembl"/>
        </authorList>
    </citation>
    <scope>IDENTIFICATION</scope>
</reference>
<dbReference type="eggNOG" id="ENOG502QR2P">
    <property type="taxonomic scope" value="Eukaryota"/>
</dbReference>
<reference evidence="8" key="1">
    <citation type="submission" date="2003-08" db="EMBL/GenBank/DDBJ databases">
        <authorList>
            <person name="Birren B."/>
            <person name="Nusbaum C."/>
            <person name="Abebe A."/>
            <person name="Abouelleil A."/>
            <person name="Adekoya E."/>
            <person name="Ait-zahra M."/>
            <person name="Allen N."/>
            <person name="Allen T."/>
            <person name="An P."/>
            <person name="Anderson M."/>
            <person name="Anderson S."/>
            <person name="Arachchi H."/>
            <person name="Armbruster J."/>
            <person name="Bachantsang P."/>
            <person name="Baldwin J."/>
            <person name="Barry A."/>
            <person name="Bayul T."/>
            <person name="Blitshsteyn B."/>
            <person name="Bloom T."/>
            <person name="Blye J."/>
            <person name="Boguslavskiy L."/>
            <person name="Borowsky M."/>
            <person name="Boukhgalter B."/>
            <person name="Brunache A."/>
            <person name="Butler J."/>
            <person name="Calixte N."/>
            <person name="Calvo S."/>
            <person name="Camarata J."/>
            <person name="Campo K."/>
            <person name="Chang J."/>
            <person name="Cheshatsang Y."/>
            <person name="Citroen M."/>
            <person name="Collymore A."/>
            <person name="Considine T."/>
            <person name="Cook A."/>
            <person name="Cooke P."/>
            <person name="Corum B."/>
            <person name="Cuomo C."/>
            <person name="David R."/>
            <person name="Dawoe T."/>
            <person name="Degray S."/>
            <person name="Dodge S."/>
            <person name="Dooley K."/>
            <person name="Dorje P."/>
            <person name="Dorjee K."/>
            <person name="Dorris L."/>
            <person name="Duffey N."/>
            <person name="Dupes A."/>
            <person name="Elkins T."/>
            <person name="Engels R."/>
            <person name="Erickson J."/>
            <person name="Farina A."/>
            <person name="Faro S."/>
            <person name="Ferreira P."/>
            <person name="Fischer H."/>
            <person name="Fitzgerald M."/>
            <person name="Foley K."/>
            <person name="Gage D."/>
            <person name="Galagan J."/>
            <person name="Gearin G."/>
            <person name="Gnerre S."/>
            <person name="Gnirke A."/>
            <person name="Goyette A."/>
            <person name="Graham J."/>
            <person name="Grandbois E."/>
            <person name="Gyaltsen K."/>
            <person name="Hafez N."/>
            <person name="Hagopian D."/>
            <person name="Hagos B."/>
            <person name="Hall J."/>
            <person name="Hatcher B."/>
            <person name="Heller A."/>
            <person name="Higgins H."/>
            <person name="Honan T."/>
            <person name="Horn A."/>
            <person name="Houde N."/>
            <person name="Hughes L."/>
            <person name="Hulme W."/>
            <person name="Husby E."/>
            <person name="Iliev I."/>
            <person name="Jaffe D."/>
            <person name="Jones C."/>
            <person name="Kamal M."/>
            <person name="Kamat A."/>
            <person name="Kamvysselis M."/>
            <person name="Karlsson E."/>
            <person name="Kells C."/>
            <person name="Kieu A."/>
            <person name="Kisner P."/>
            <person name="Kodira C."/>
            <person name="Kulbokas E."/>
            <person name="Labutti K."/>
            <person name="Lama D."/>
            <person name="Landers T."/>
            <person name="Leger J."/>
            <person name="Levine S."/>
            <person name="Lewis D."/>
            <person name="Lewis T."/>
            <person name="Lindblad-toh K."/>
            <person name="Liu X."/>
            <person name="Lokyitsang T."/>
            <person name="Lokyitsang Y."/>
            <person name="Lucien O."/>
            <person name="Lui A."/>
            <person name="Ma L.J."/>
            <person name="Mabbitt R."/>
            <person name="Macdonald J."/>
            <person name="Maclean C."/>
            <person name="Major J."/>
            <person name="Manning J."/>
            <person name="Marabella R."/>
            <person name="Maru K."/>
            <person name="Matthews C."/>
            <person name="Mauceli E."/>
            <person name="Mccarthy M."/>
            <person name="Mcdonough S."/>
            <person name="Mcghee T."/>
            <person name="Meldrim J."/>
            <person name="Meneus L."/>
            <person name="Mesirov J."/>
            <person name="Mihalev A."/>
            <person name="Mihova T."/>
            <person name="Mikkelsen T."/>
            <person name="Mlenga V."/>
            <person name="Moru K."/>
            <person name="Mozes J."/>
            <person name="Mulrain L."/>
            <person name="Munson G."/>
            <person name="Naylor J."/>
            <person name="Newes C."/>
            <person name="Nguyen C."/>
            <person name="Nguyen N."/>
            <person name="Nguyen T."/>
            <person name="Nicol R."/>
            <person name="Nielsen C."/>
            <person name="Nizzari M."/>
            <person name="Norbu C."/>
            <person name="Norbu N."/>
            <person name="O'donnell P."/>
            <person name="Okoawo O."/>
            <person name="O'leary S."/>
            <person name="Omotosho B."/>
            <person name="O'neill K."/>
            <person name="Osman S."/>
            <person name="Parker S."/>
            <person name="Perrin D."/>
            <person name="Phunkhang P."/>
            <person name="Piqani B."/>
            <person name="Purcell S."/>
            <person name="Rachupka T."/>
            <person name="Ramasamy U."/>
            <person name="Rameau R."/>
            <person name="Ray V."/>
            <person name="Raymond C."/>
            <person name="Retta R."/>
            <person name="Richardson S."/>
            <person name="Rise C."/>
            <person name="Rodriguez J."/>
            <person name="Rogers J."/>
            <person name="Rogov P."/>
            <person name="Rutman M."/>
            <person name="Schupbach R."/>
            <person name="Seaman C."/>
            <person name="Settipalli S."/>
            <person name="Sharpe T."/>
            <person name="Sheridan J."/>
            <person name="Sherpa N."/>
            <person name="Shi J."/>
            <person name="Smirnov S."/>
            <person name="Smith C."/>
            <person name="Sougnez C."/>
            <person name="Spencer B."/>
            <person name="Stalker J."/>
            <person name="Stange-thomann N."/>
            <person name="Stavropoulos S."/>
            <person name="Stetson K."/>
            <person name="Stone C."/>
            <person name="Stone S."/>
            <person name="Stubbs M."/>
            <person name="Talamas J."/>
            <person name="Tchuinga P."/>
            <person name="Tenzing P."/>
            <person name="Tesfaye S."/>
            <person name="Theodore J."/>
            <person name="Thoulutsang Y."/>
            <person name="Topham K."/>
            <person name="Towey S."/>
            <person name="Tsamla T."/>
            <person name="Tsomo N."/>
            <person name="Vallee D."/>
            <person name="Vassiliev H."/>
            <person name="Venkataraman V."/>
            <person name="Vinson J."/>
            <person name="Vo A."/>
            <person name="Wade C."/>
            <person name="Wang S."/>
            <person name="Wangchuk T."/>
            <person name="Wangdi T."/>
            <person name="Whittaker C."/>
            <person name="Wilkinson J."/>
            <person name="Wu Y."/>
            <person name="Wyman D."/>
            <person name="Yadav S."/>
            <person name="Yang S."/>
            <person name="Yang X."/>
            <person name="Yeager S."/>
            <person name="Yee E."/>
            <person name="Young G."/>
            <person name="Zainoun J."/>
            <person name="Zembeck L."/>
            <person name="Zimmer A."/>
            <person name="Zody M."/>
            <person name="Lander E."/>
        </authorList>
    </citation>
    <scope>NUCLEOTIDE SEQUENCE [LARGE SCALE GENOMIC DNA]</scope>
</reference>
<keyword evidence="5" id="KW-0408">Iron</keyword>
<keyword evidence="8" id="KW-1185">Reference proteome</keyword>
<evidence type="ECO:0000313" key="7">
    <source>
        <dbReference type="Ensembl" id="ENSCSAVP00000001853.1"/>
    </source>
</evidence>
<accession>H2Y955</accession>
<dbReference type="Proteomes" id="UP000007875">
    <property type="component" value="Unassembled WGS sequence"/>
</dbReference>
<dbReference type="InterPro" id="IPR006620">
    <property type="entry name" value="Pro_4_hyd_alph"/>
</dbReference>
<feature type="domain" description="Fe2OG dioxygenase" evidence="6">
    <location>
        <begin position="123"/>
        <end position="225"/>
    </location>
</feature>
<dbReference type="GO" id="GO:0031418">
    <property type="term" value="F:L-ascorbic acid binding"/>
    <property type="evidence" value="ECO:0007669"/>
    <property type="project" value="InterPro"/>
</dbReference>
<dbReference type="PANTHER" id="PTHR14650:SF1">
    <property type="entry name" value="2-OXOGLUTARATE AND IRON-DEPENDENT OXYGENASE DOMAIN-CONTAINING PROTEIN 3"/>
    <property type="match status" value="1"/>
</dbReference>
<evidence type="ECO:0000256" key="3">
    <source>
        <dbReference type="ARBA" id="ARBA00022964"/>
    </source>
</evidence>
<dbReference type="Ensembl" id="ENSCSAVT00000001886.1">
    <property type="protein sequence ID" value="ENSCSAVP00000001853.1"/>
    <property type="gene ID" value="ENSCSAVG00000001084.1"/>
</dbReference>
<dbReference type="FunCoup" id="H2Y955">
    <property type="interactions" value="8"/>
</dbReference>
<organism evidence="7 8">
    <name type="scientific">Ciona savignyi</name>
    <name type="common">Pacific transparent sea squirt</name>
    <dbReference type="NCBI Taxonomy" id="51511"/>
    <lineage>
        <taxon>Eukaryota</taxon>
        <taxon>Metazoa</taxon>
        <taxon>Chordata</taxon>
        <taxon>Tunicata</taxon>
        <taxon>Ascidiacea</taxon>
        <taxon>Phlebobranchia</taxon>
        <taxon>Cionidae</taxon>
        <taxon>Ciona</taxon>
    </lineage>
</organism>
<dbReference type="InterPro" id="IPR039210">
    <property type="entry name" value="OGFOD3"/>
</dbReference>
<dbReference type="STRING" id="51511.ENSCSAVP00000001853"/>
<dbReference type="PROSITE" id="PS51471">
    <property type="entry name" value="FE2OG_OXY"/>
    <property type="match status" value="1"/>
</dbReference>
<dbReference type="GO" id="GO:0016705">
    <property type="term" value="F:oxidoreductase activity, acting on paired donors, with incorporation or reduction of molecular oxygen"/>
    <property type="evidence" value="ECO:0007669"/>
    <property type="project" value="InterPro"/>
</dbReference>
<dbReference type="GeneTree" id="ENSGT00390000005895"/>
<dbReference type="InParanoid" id="H2Y955"/>
<evidence type="ECO:0000259" key="6">
    <source>
        <dbReference type="PROSITE" id="PS51471"/>
    </source>
</evidence>
<keyword evidence="2" id="KW-0479">Metal-binding</keyword>
<keyword evidence="4" id="KW-0560">Oxidoreductase</keyword>
<protein>
    <recommendedName>
        <fullName evidence="6">Fe2OG dioxygenase domain-containing protein</fullName>
    </recommendedName>
</protein>
<dbReference type="GO" id="GO:0051213">
    <property type="term" value="F:dioxygenase activity"/>
    <property type="evidence" value="ECO:0007669"/>
    <property type="project" value="UniProtKB-KW"/>
</dbReference>
<proteinExistence type="predicted"/>
<dbReference type="GO" id="GO:0005506">
    <property type="term" value="F:iron ion binding"/>
    <property type="evidence" value="ECO:0007669"/>
    <property type="project" value="InterPro"/>
</dbReference>
<dbReference type="SMART" id="SM00702">
    <property type="entry name" value="P4Hc"/>
    <property type="match status" value="1"/>
</dbReference>
<dbReference type="OMA" id="YESFHYT"/>
<keyword evidence="3" id="KW-0223">Dioxygenase</keyword>
<dbReference type="GO" id="GO:0016020">
    <property type="term" value="C:membrane"/>
    <property type="evidence" value="ECO:0007669"/>
    <property type="project" value="TreeGrafter"/>
</dbReference>
<dbReference type="PANTHER" id="PTHR14650">
    <property type="entry name" value="PROLYL HYDROXYLASE-RELATED"/>
    <property type="match status" value="1"/>
</dbReference>
<reference evidence="7" key="3">
    <citation type="submission" date="2025-09" db="UniProtKB">
        <authorList>
            <consortium name="Ensembl"/>
        </authorList>
    </citation>
    <scope>IDENTIFICATION</scope>
</reference>
<name>H2Y955_CIOSA</name>
<dbReference type="InterPro" id="IPR005123">
    <property type="entry name" value="Oxoglu/Fe-dep_dioxygenase_dom"/>
</dbReference>
<evidence type="ECO:0000313" key="8">
    <source>
        <dbReference type="Proteomes" id="UP000007875"/>
    </source>
</evidence>
<evidence type="ECO:0000256" key="4">
    <source>
        <dbReference type="ARBA" id="ARBA00023002"/>
    </source>
</evidence>
<dbReference type="InterPro" id="IPR044862">
    <property type="entry name" value="Pro_4_hyd_alph_FE2OG_OXY"/>
</dbReference>
<dbReference type="Gene3D" id="2.60.120.620">
    <property type="entry name" value="q2cbj1_9rhob like domain"/>
    <property type="match status" value="1"/>
</dbReference>
<comment type="cofactor">
    <cofactor evidence="1">
        <name>L-ascorbate</name>
        <dbReference type="ChEBI" id="CHEBI:38290"/>
    </cofactor>
</comment>
<dbReference type="Pfam" id="PF13640">
    <property type="entry name" value="2OG-FeII_Oxy_3"/>
    <property type="match status" value="1"/>
</dbReference>
<dbReference type="HOGENOM" id="CLU_042482_0_0_1"/>
<evidence type="ECO:0000256" key="2">
    <source>
        <dbReference type="ARBA" id="ARBA00022723"/>
    </source>
</evidence>
<dbReference type="AlphaFoldDB" id="H2Y955"/>